<dbReference type="GO" id="GO:0070395">
    <property type="term" value="P:lipoteichoic acid biosynthetic process"/>
    <property type="evidence" value="ECO:0007669"/>
    <property type="project" value="UniProtKB-UniRule"/>
</dbReference>
<proteinExistence type="inferred from homology"/>
<dbReference type="UniPathway" id="UPA00556"/>
<keyword evidence="2" id="KW-0812">Transmembrane</keyword>
<comment type="pathway">
    <text evidence="1">Cell wall biogenesis; lipoteichoic acid biosynthesis.</text>
</comment>
<reference evidence="3 4" key="1">
    <citation type="submission" date="2017-05" db="EMBL/GenBank/DDBJ databases">
        <title>Vagococcus spp. assemblies.</title>
        <authorList>
            <person name="Gulvik C.A."/>
        </authorList>
    </citation>
    <scope>NUCLEOTIDE SEQUENCE [LARGE SCALE GENOMIC DNA]</scope>
    <source>
        <strain evidence="3 4">DSM 24756</strain>
    </source>
</reference>
<evidence type="ECO:0000256" key="2">
    <source>
        <dbReference type="SAM" id="Phobius"/>
    </source>
</evidence>
<keyword evidence="1 2" id="KW-0472">Membrane</keyword>
<dbReference type="OrthoDB" id="1700484at2"/>
<protein>
    <recommendedName>
        <fullName evidence="1">Protein DltD</fullName>
    </recommendedName>
</protein>
<evidence type="ECO:0000313" key="3">
    <source>
        <dbReference type="EMBL" id="RSU06512.1"/>
    </source>
</evidence>
<dbReference type="InterPro" id="IPR023896">
    <property type="entry name" value="LTA_DltD"/>
</dbReference>
<evidence type="ECO:0000313" key="4">
    <source>
        <dbReference type="Proteomes" id="UP000288669"/>
    </source>
</evidence>
<comment type="similarity">
    <text evidence="1">Belongs to the DltD family.</text>
</comment>
<dbReference type="EMBL" id="NGJZ01000003">
    <property type="protein sequence ID" value="RSU06512.1"/>
    <property type="molecule type" value="Genomic_DNA"/>
</dbReference>
<comment type="caution">
    <text evidence="3">The sequence shown here is derived from an EMBL/GenBank/DDBJ whole genome shotgun (WGS) entry which is preliminary data.</text>
</comment>
<dbReference type="PANTHER" id="PTHR40039">
    <property type="entry name" value="PROTEIN DLTD"/>
    <property type="match status" value="1"/>
</dbReference>
<keyword evidence="2" id="KW-1133">Transmembrane helix</keyword>
<dbReference type="GO" id="GO:0005886">
    <property type="term" value="C:plasma membrane"/>
    <property type="evidence" value="ECO:0007669"/>
    <property type="project" value="UniProtKB-UniRule"/>
</dbReference>
<dbReference type="PIRSF" id="PIRSF021438">
    <property type="entry name" value="DltD"/>
    <property type="match status" value="1"/>
</dbReference>
<sequence>MSFAKKIFSALGPFVLAVVILVIILFSPTKIGNTVSSDTLEKAATSMSINVIKGNIIKNEAMQSEKYVPFFGSSELSRIDSFHPSVLAQKYHRNYRPFLLGAAGTQSLSQFSMLSSMGSELKGKKAVFVISPQWFVKKGIKKEMFSLYFSPLQTYQWLLNLKQVDKNASYYAERLLTFSSVNQDTSLKTMMEQVKNGEELTESQKDECALKLNIFSREDDLFGRLGLISKQNEIRKSMKALPTTYNFDKLDMLAYAQGKKLANNNPYELNNSFYSKRIEPIENSLKNSQADYDYRYSKEFADFQLVLDEFAKLKMDVLFVIPPVNGKWSDYTGLSQEMLDQFATKIKTQLNDQGFNNVADLHQYKDSKYFMNDTIHLGWRGWLTLDKQINPFLSQKAKTTPQYTIKSYYLSKEWQMKNPETLTSNSDN</sequence>
<organism evidence="3 4">
    <name type="scientific">Vagococcus entomophilus</name>
    <dbReference type="NCBI Taxonomy" id="1160095"/>
    <lineage>
        <taxon>Bacteria</taxon>
        <taxon>Bacillati</taxon>
        <taxon>Bacillota</taxon>
        <taxon>Bacilli</taxon>
        <taxon>Lactobacillales</taxon>
        <taxon>Enterococcaceae</taxon>
        <taxon>Vagococcus</taxon>
    </lineage>
</organism>
<dbReference type="Pfam" id="PF04914">
    <property type="entry name" value="DltD"/>
    <property type="match status" value="1"/>
</dbReference>
<dbReference type="AlphaFoldDB" id="A0A430AFL2"/>
<name>A0A430AFL2_9ENTE</name>
<dbReference type="PANTHER" id="PTHR40039:SF1">
    <property type="entry name" value="PROTEIN DLTD"/>
    <property type="match status" value="1"/>
</dbReference>
<feature type="transmembrane region" description="Helical" evidence="2">
    <location>
        <begin position="7"/>
        <end position="26"/>
    </location>
</feature>
<evidence type="ECO:0000256" key="1">
    <source>
        <dbReference type="PIRNR" id="PIRNR021438"/>
    </source>
</evidence>
<dbReference type="InterPro" id="IPR006998">
    <property type="entry name" value="DltD"/>
</dbReference>
<dbReference type="RefSeq" id="WP_126825932.1">
    <property type="nucleotide sequence ID" value="NZ_JBHLWU010000001.1"/>
</dbReference>
<gene>
    <name evidence="3" type="ORF">CBF30_09690</name>
</gene>
<keyword evidence="4" id="KW-1185">Reference proteome</keyword>
<dbReference type="NCBIfam" id="TIGR04092">
    <property type="entry name" value="LTA_DltD"/>
    <property type="match status" value="1"/>
</dbReference>
<keyword evidence="1" id="KW-1003">Cell membrane</keyword>
<dbReference type="Proteomes" id="UP000288669">
    <property type="component" value="Unassembled WGS sequence"/>
</dbReference>
<accession>A0A430AFL2</accession>